<comment type="caution">
    <text evidence="8">The sequence shown here is derived from an EMBL/GenBank/DDBJ whole genome shotgun (WGS) entry which is preliminary data.</text>
</comment>
<organism evidence="8 9">
    <name type="scientific">Pseudohaliea rubra DSM 19751</name>
    <dbReference type="NCBI Taxonomy" id="1265313"/>
    <lineage>
        <taxon>Bacteria</taxon>
        <taxon>Pseudomonadati</taxon>
        <taxon>Pseudomonadota</taxon>
        <taxon>Gammaproteobacteria</taxon>
        <taxon>Cellvibrionales</taxon>
        <taxon>Halieaceae</taxon>
        <taxon>Pseudohaliea</taxon>
    </lineage>
</organism>
<reference evidence="8 9" key="1">
    <citation type="journal article" date="2014" name="Genome Announc.">
        <title>Genome Sequence of Gammaproteobacterial Pseudohaliea rubra Type Strain DSM 19751, Isolated from Coastal Seawater of the Mediterranean Sea.</title>
        <authorList>
            <person name="Spring S."/>
            <person name="Fiebig A."/>
            <person name="Riedel T."/>
            <person name="Goker M."/>
            <person name="Klenk H.P."/>
        </authorList>
    </citation>
    <scope>NUCLEOTIDE SEQUENCE [LARGE SCALE GENOMIC DNA]</scope>
    <source>
        <strain evidence="8 9">DSM 19751</strain>
    </source>
</reference>
<evidence type="ECO:0000256" key="2">
    <source>
        <dbReference type="ARBA" id="ARBA00022714"/>
    </source>
</evidence>
<dbReference type="InterPro" id="IPR017941">
    <property type="entry name" value="Rieske_2Fe-2S"/>
</dbReference>
<dbReference type="CDD" id="cd08882">
    <property type="entry name" value="RHO_alpha_C_MupW-like"/>
    <property type="match status" value="1"/>
</dbReference>
<evidence type="ECO:0000313" key="8">
    <source>
        <dbReference type="EMBL" id="KGE05082.1"/>
    </source>
</evidence>
<dbReference type="PROSITE" id="PS51296">
    <property type="entry name" value="RIESKE"/>
    <property type="match status" value="1"/>
</dbReference>
<dbReference type="GO" id="GO:0051537">
    <property type="term" value="F:2 iron, 2 sulfur cluster binding"/>
    <property type="evidence" value="ECO:0007669"/>
    <property type="project" value="UniProtKB-KW"/>
</dbReference>
<dbReference type="GO" id="GO:0005506">
    <property type="term" value="F:iron ion binding"/>
    <property type="evidence" value="ECO:0007669"/>
    <property type="project" value="InterPro"/>
</dbReference>
<dbReference type="SUPFAM" id="SSF50022">
    <property type="entry name" value="ISP domain"/>
    <property type="match status" value="1"/>
</dbReference>
<dbReference type="STRING" id="1265313.HRUBRA_00284"/>
<evidence type="ECO:0000256" key="4">
    <source>
        <dbReference type="ARBA" id="ARBA00023002"/>
    </source>
</evidence>
<name>A0A095VUJ3_9GAMM</name>
<dbReference type="AlphaFoldDB" id="A0A095VUJ3"/>
<dbReference type="InterPro" id="IPR036922">
    <property type="entry name" value="Rieske_2Fe-2S_sf"/>
</dbReference>
<dbReference type="Gene3D" id="2.102.10.10">
    <property type="entry name" value="Rieske [2Fe-2S] iron-sulphur domain"/>
    <property type="match status" value="1"/>
</dbReference>
<proteinExistence type="predicted"/>
<dbReference type="HOGENOM" id="CLU_026244_3_1_6"/>
<accession>A0A095VUJ3</accession>
<gene>
    <name evidence="8" type="ORF">HRUBRA_00284</name>
</gene>
<dbReference type="PRINTS" id="PR00090">
    <property type="entry name" value="RNGDIOXGNASE"/>
</dbReference>
<keyword evidence="3" id="KW-0479">Metal-binding</keyword>
<comment type="cofactor">
    <cofactor evidence="1">
        <name>Fe cation</name>
        <dbReference type="ChEBI" id="CHEBI:24875"/>
    </cofactor>
</comment>
<dbReference type="CDD" id="cd03469">
    <property type="entry name" value="Rieske_RO_Alpha_N"/>
    <property type="match status" value="1"/>
</dbReference>
<keyword evidence="8" id="KW-0223">Dioxygenase</keyword>
<dbReference type="RefSeq" id="WP_035514319.1">
    <property type="nucleotide sequence ID" value="NZ_KN234748.1"/>
</dbReference>
<dbReference type="PANTHER" id="PTHR43756">
    <property type="entry name" value="CHOLINE MONOOXYGENASE, CHLOROPLASTIC"/>
    <property type="match status" value="1"/>
</dbReference>
<dbReference type="eggNOG" id="COG4638">
    <property type="taxonomic scope" value="Bacteria"/>
</dbReference>
<evidence type="ECO:0000256" key="6">
    <source>
        <dbReference type="ARBA" id="ARBA00023014"/>
    </source>
</evidence>
<feature type="domain" description="Rieske" evidence="7">
    <location>
        <begin position="59"/>
        <end position="165"/>
    </location>
</feature>
<dbReference type="Gene3D" id="3.90.380.10">
    <property type="entry name" value="Naphthalene 1,2-dioxygenase Alpha Subunit, Chain A, domain 1"/>
    <property type="match status" value="1"/>
</dbReference>
<dbReference type="InterPro" id="IPR015879">
    <property type="entry name" value="Ring_hydroxy_dOase_asu_C_dom"/>
</dbReference>
<evidence type="ECO:0000256" key="3">
    <source>
        <dbReference type="ARBA" id="ARBA00022723"/>
    </source>
</evidence>
<evidence type="ECO:0000256" key="1">
    <source>
        <dbReference type="ARBA" id="ARBA00001962"/>
    </source>
</evidence>
<keyword evidence="9" id="KW-1185">Reference proteome</keyword>
<dbReference type="PANTHER" id="PTHR43756:SF5">
    <property type="entry name" value="CHOLINE MONOOXYGENASE, CHLOROPLASTIC"/>
    <property type="match status" value="1"/>
</dbReference>
<dbReference type="GO" id="GO:0051213">
    <property type="term" value="F:dioxygenase activity"/>
    <property type="evidence" value="ECO:0007669"/>
    <property type="project" value="UniProtKB-KW"/>
</dbReference>
<evidence type="ECO:0000259" key="7">
    <source>
        <dbReference type="PROSITE" id="PS51296"/>
    </source>
</evidence>
<keyword evidence="4" id="KW-0560">Oxidoreductase</keyword>
<keyword evidence="5" id="KW-0408">Iron</keyword>
<dbReference type="Pfam" id="PF00848">
    <property type="entry name" value="Ring_hydroxyl_A"/>
    <property type="match status" value="1"/>
</dbReference>
<dbReference type="OrthoDB" id="9769355at2"/>
<keyword evidence="2" id="KW-0001">2Fe-2S</keyword>
<dbReference type="SUPFAM" id="SSF55961">
    <property type="entry name" value="Bet v1-like"/>
    <property type="match status" value="1"/>
</dbReference>
<dbReference type="Proteomes" id="UP000029640">
    <property type="component" value="Unassembled WGS sequence"/>
</dbReference>
<sequence>MNADVIPVAIINPDASADSLEAKQPYIDNGVERAGKEGYFSREYMHKEWDRLWTRSWLIAGVTADLEKVGDYFLFNIGDESIIVKQTEEGVRAFYNVCSHRGSRLLSEERGHRKVIVCPFHSWSFNNDGSLRRITDEETFRPEVVAHRPGLKAVHCEVLAGIIFINMCEGDAPPLAEAIGLPEGYLEAYRIDRMRVVRHVRSEWGANWKVGVEAFYESYHLHAVHPETRGVMGDLNVQYDLYPNGASRMIVPLGQPSPRIADQSTVNEGLKAMLKDAGIDPTGFDGTAADVRRTIQQAKRERSERLGLEYERFADGQLSDSWATGIFPNVQIGCHPEAVFLMRFIPHETDPERFYYDTMTLMLPAEDPDYCPPDWMGLPESTDVTGAVRPATEHYTLEEDPQLGLVLSQDASLLPVVQQGMRSRGFEGQLWGEQEQRLRHFHVELERRLVAP</sequence>
<dbReference type="EMBL" id="AUVB01000012">
    <property type="protein sequence ID" value="KGE05082.1"/>
    <property type="molecule type" value="Genomic_DNA"/>
</dbReference>
<dbReference type="InterPro" id="IPR001663">
    <property type="entry name" value="Rng_hydr_dOase-A"/>
</dbReference>
<evidence type="ECO:0000313" key="9">
    <source>
        <dbReference type="Proteomes" id="UP000029640"/>
    </source>
</evidence>
<keyword evidence="6" id="KW-0411">Iron-sulfur</keyword>
<dbReference type="Pfam" id="PF00355">
    <property type="entry name" value="Rieske"/>
    <property type="match status" value="1"/>
</dbReference>
<evidence type="ECO:0000256" key="5">
    <source>
        <dbReference type="ARBA" id="ARBA00023004"/>
    </source>
</evidence>
<protein>
    <submittedName>
        <fullName evidence="8">Phenylpropionate dioxygenase</fullName>
    </submittedName>
</protein>